<reference evidence="1 2" key="1">
    <citation type="submission" date="2018-08" db="EMBL/GenBank/DDBJ databases">
        <title>A genome reference for cultivated species of the human gut microbiota.</title>
        <authorList>
            <person name="Zou Y."/>
            <person name="Xue W."/>
            <person name="Luo G."/>
        </authorList>
    </citation>
    <scope>NUCLEOTIDE SEQUENCE [LARGE SCALE GENOMIC DNA]</scope>
    <source>
        <strain evidence="1 2">OF01-1</strain>
    </source>
</reference>
<organism evidence="1 2">
    <name type="scientific">Bacteroides fragilis</name>
    <dbReference type="NCBI Taxonomy" id="817"/>
    <lineage>
        <taxon>Bacteria</taxon>
        <taxon>Pseudomonadati</taxon>
        <taxon>Bacteroidota</taxon>
        <taxon>Bacteroidia</taxon>
        <taxon>Bacteroidales</taxon>
        <taxon>Bacteroidaceae</taxon>
        <taxon>Bacteroides</taxon>
    </lineage>
</organism>
<sequence>MYSDKGNSFQDIREKKKRYVYLVGENVGNFQTDVRDSIVVLTHIAWAALVTSASKVSYDLHLDVA</sequence>
<comment type="caution">
    <text evidence="1">The sequence shown here is derived from an EMBL/GenBank/DDBJ whole genome shotgun (WGS) entry which is preliminary data.</text>
</comment>
<evidence type="ECO:0000313" key="1">
    <source>
        <dbReference type="EMBL" id="RGY64091.1"/>
    </source>
</evidence>
<name>A0A413JS30_BACFG</name>
<proteinExistence type="predicted"/>
<protein>
    <submittedName>
        <fullName evidence="1">Uncharacterized protein</fullName>
    </submittedName>
</protein>
<accession>A0A413JS30</accession>
<dbReference type="AlphaFoldDB" id="A0A413JS30"/>
<gene>
    <name evidence="1" type="ORF">DXA27_22460</name>
</gene>
<dbReference type="Proteomes" id="UP000284614">
    <property type="component" value="Unassembled WGS sequence"/>
</dbReference>
<evidence type="ECO:0000313" key="2">
    <source>
        <dbReference type="Proteomes" id="UP000284614"/>
    </source>
</evidence>
<dbReference type="EMBL" id="QSDG01000035">
    <property type="protein sequence ID" value="RGY64091.1"/>
    <property type="molecule type" value="Genomic_DNA"/>
</dbReference>